<accession>A0A8T0T8A6</accession>
<reference evidence="3" key="1">
    <citation type="submission" date="2020-05" db="EMBL/GenBank/DDBJ databases">
        <title>WGS assembly of Panicum virgatum.</title>
        <authorList>
            <person name="Lovell J.T."/>
            <person name="Jenkins J."/>
            <person name="Shu S."/>
            <person name="Juenger T.E."/>
            <person name="Schmutz J."/>
        </authorList>
    </citation>
    <scope>NUCLEOTIDE SEQUENCE</scope>
    <source>
        <strain evidence="3">AP13</strain>
    </source>
</reference>
<proteinExistence type="predicted"/>
<evidence type="ECO:0000313" key="3">
    <source>
        <dbReference type="EMBL" id="KAG2604389.1"/>
    </source>
</evidence>
<sequence length="285" mass="31961">MQKFPDGAHVRLRSRVHGGYLHADEDGAGVSLRWLRRRSANAAWRVQRIQHDGTTCVLLHSAAYGRYLAASPDPAPPGHRGLCVVQGAYGEEGVDPVLWKPIGSGHAGYVLLRHVSYRLLRANGRYRLWHAGVSLDDFDNQSTMMHWKVEFIPPRPGPPALVPPTQSHREGFRGLFLRQEPVMLQRTIRYVQADNQGNFNLNSNEWATFQFHGRSLFNLRWEVATHVGPALFFFRVIVCVRAGRYGQPTPLVIDLPRNGETLDVIAVIADTPAAAALRYPNVDAH</sequence>
<keyword evidence="4" id="KW-1185">Reference proteome</keyword>
<dbReference type="Proteomes" id="UP000823388">
    <property type="component" value="Chromosome 4N"/>
</dbReference>
<evidence type="ECO:0000259" key="1">
    <source>
        <dbReference type="Pfam" id="PF04601"/>
    </source>
</evidence>
<evidence type="ECO:0000259" key="2">
    <source>
        <dbReference type="Pfam" id="PF22932"/>
    </source>
</evidence>
<dbReference type="Pfam" id="PF04601">
    <property type="entry name" value="DUF569"/>
    <property type="match status" value="1"/>
</dbReference>
<evidence type="ECO:0008006" key="5">
    <source>
        <dbReference type="Google" id="ProtNLM"/>
    </source>
</evidence>
<name>A0A8T0T8A6_PANVG</name>
<dbReference type="PANTHER" id="PTHR31205">
    <property type="entry name" value="ACTIN CROSS-LINKING PROTEIN (DUF569)"/>
    <property type="match status" value="1"/>
</dbReference>
<feature type="domain" description="DUF569" evidence="2">
    <location>
        <begin position="185"/>
        <end position="266"/>
    </location>
</feature>
<dbReference type="PANTHER" id="PTHR31205:SF86">
    <property type="entry name" value="DUF569 DOMAIN-CONTAINING PROTEIN"/>
    <property type="match status" value="1"/>
</dbReference>
<organism evidence="3 4">
    <name type="scientific">Panicum virgatum</name>
    <name type="common">Blackwell switchgrass</name>
    <dbReference type="NCBI Taxonomy" id="38727"/>
    <lineage>
        <taxon>Eukaryota</taxon>
        <taxon>Viridiplantae</taxon>
        <taxon>Streptophyta</taxon>
        <taxon>Embryophyta</taxon>
        <taxon>Tracheophyta</taxon>
        <taxon>Spermatophyta</taxon>
        <taxon>Magnoliopsida</taxon>
        <taxon>Liliopsida</taxon>
        <taxon>Poales</taxon>
        <taxon>Poaceae</taxon>
        <taxon>PACMAD clade</taxon>
        <taxon>Panicoideae</taxon>
        <taxon>Panicodae</taxon>
        <taxon>Paniceae</taxon>
        <taxon>Panicinae</taxon>
        <taxon>Panicum</taxon>
        <taxon>Panicum sect. Hiantes</taxon>
    </lineage>
</organism>
<protein>
    <recommendedName>
        <fullName evidence="5">DUF569 domain-containing protein</fullName>
    </recommendedName>
</protein>
<feature type="domain" description="DUF569" evidence="1">
    <location>
        <begin position="1"/>
        <end position="147"/>
    </location>
</feature>
<dbReference type="InterPro" id="IPR007679">
    <property type="entry name" value="DUF569"/>
</dbReference>
<dbReference type="AlphaFoldDB" id="A0A8T0T8A6"/>
<dbReference type="Pfam" id="PF22932">
    <property type="entry name" value="Ubiq_DUF_assoc"/>
    <property type="match status" value="1"/>
</dbReference>
<dbReference type="EMBL" id="CM029044">
    <property type="protein sequence ID" value="KAG2604389.1"/>
    <property type="molecule type" value="Genomic_DNA"/>
</dbReference>
<dbReference type="SUPFAM" id="SSF50405">
    <property type="entry name" value="Actin-crosslinking proteins"/>
    <property type="match status" value="1"/>
</dbReference>
<dbReference type="InterPro" id="IPR008999">
    <property type="entry name" value="Actin-crosslinking"/>
</dbReference>
<dbReference type="InterPro" id="IPR054726">
    <property type="entry name" value="Ubiq_DUF569-assoc"/>
</dbReference>
<gene>
    <name evidence="3" type="ORF">PVAP13_4NG058700</name>
</gene>
<dbReference type="CDD" id="cd23340">
    <property type="entry name" value="beta-trefoil_FSCN_ACP-like"/>
    <property type="match status" value="1"/>
</dbReference>
<comment type="caution">
    <text evidence="3">The sequence shown here is derived from an EMBL/GenBank/DDBJ whole genome shotgun (WGS) entry which is preliminary data.</text>
</comment>
<evidence type="ECO:0000313" key="4">
    <source>
        <dbReference type="Proteomes" id="UP000823388"/>
    </source>
</evidence>